<keyword evidence="2" id="KW-0808">Transferase</keyword>
<evidence type="ECO:0000256" key="1">
    <source>
        <dbReference type="ARBA" id="ARBA00022676"/>
    </source>
</evidence>
<keyword evidence="1" id="KW-0328">Glycosyltransferase</keyword>
<comment type="caution">
    <text evidence="3">The sequence shown here is derived from an EMBL/GenBank/DDBJ whole genome shotgun (WGS) entry which is preliminary data.</text>
</comment>
<dbReference type="EMBL" id="JAGGNH010000007">
    <property type="protein sequence ID" value="KAJ0967934.1"/>
    <property type="molecule type" value="Genomic_DNA"/>
</dbReference>
<dbReference type="AlphaFoldDB" id="A0A9D5C872"/>
<reference evidence="3" key="2">
    <citation type="journal article" date="2022" name="Hortic Res">
        <title>The genome of Dioscorea zingiberensis sheds light on the biosynthesis, origin and evolution of the medicinally important diosgenin saponins.</title>
        <authorList>
            <person name="Li Y."/>
            <person name="Tan C."/>
            <person name="Li Z."/>
            <person name="Guo J."/>
            <person name="Li S."/>
            <person name="Chen X."/>
            <person name="Wang C."/>
            <person name="Dai X."/>
            <person name="Yang H."/>
            <person name="Song W."/>
            <person name="Hou L."/>
            <person name="Xu J."/>
            <person name="Tong Z."/>
            <person name="Xu A."/>
            <person name="Yuan X."/>
            <person name="Wang W."/>
            <person name="Yang Q."/>
            <person name="Chen L."/>
            <person name="Sun Z."/>
            <person name="Wang K."/>
            <person name="Pan B."/>
            <person name="Chen J."/>
            <person name="Bao Y."/>
            <person name="Liu F."/>
            <person name="Qi X."/>
            <person name="Gang D.R."/>
            <person name="Wen J."/>
            <person name="Li J."/>
        </authorList>
    </citation>
    <scope>NUCLEOTIDE SEQUENCE</scope>
    <source>
        <strain evidence="3">Dzin_1.0</strain>
    </source>
</reference>
<dbReference type="CDD" id="cd03784">
    <property type="entry name" value="GT1_Gtf-like"/>
    <property type="match status" value="1"/>
</dbReference>
<dbReference type="OrthoDB" id="5835829at2759"/>
<protein>
    <recommendedName>
        <fullName evidence="5">Glycosyltransferase</fullName>
    </recommendedName>
</protein>
<gene>
    <name evidence="3" type="ORF">J5N97_024851</name>
</gene>
<name>A0A9D5C872_9LILI</name>
<dbReference type="PANTHER" id="PTHR48046">
    <property type="entry name" value="UDP-GLYCOSYLTRANSFERASE 72E1"/>
    <property type="match status" value="1"/>
</dbReference>
<evidence type="ECO:0008006" key="5">
    <source>
        <dbReference type="Google" id="ProtNLM"/>
    </source>
</evidence>
<proteinExistence type="predicted"/>
<dbReference type="InterPro" id="IPR002213">
    <property type="entry name" value="UDP_glucos_trans"/>
</dbReference>
<dbReference type="SUPFAM" id="SSF53756">
    <property type="entry name" value="UDP-Glycosyltransferase/glycogen phosphorylase"/>
    <property type="match status" value="1"/>
</dbReference>
<dbReference type="PANTHER" id="PTHR48046:SF6">
    <property type="entry name" value="GLYCOSYLTRANSFERASE"/>
    <property type="match status" value="1"/>
</dbReference>
<dbReference type="Proteomes" id="UP001085076">
    <property type="component" value="Miscellaneous, Linkage group lg07"/>
</dbReference>
<dbReference type="GO" id="GO:0008194">
    <property type="term" value="F:UDP-glycosyltransferase activity"/>
    <property type="evidence" value="ECO:0007669"/>
    <property type="project" value="InterPro"/>
</dbReference>
<evidence type="ECO:0000313" key="4">
    <source>
        <dbReference type="Proteomes" id="UP001085076"/>
    </source>
</evidence>
<accession>A0A9D5C872</accession>
<evidence type="ECO:0000256" key="2">
    <source>
        <dbReference type="ARBA" id="ARBA00022679"/>
    </source>
</evidence>
<keyword evidence="4" id="KW-1185">Reference proteome</keyword>
<evidence type="ECO:0000313" key="3">
    <source>
        <dbReference type="EMBL" id="KAJ0967934.1"/>
    </source>
</evidence>
<sequence>MEDTFSIPSARIAIFSSPGMGHLIPVAELSKWLVHHHHLSVSLITQSINPVSHTQQQTFLNVLSNDKNIDIVSLPPPLEVLSNNTKMENLIFPTITYNTSHLRGILTSLAKSTPLLVALVVDLFGAGVIHVAEEIGIEPYMYFTSTCTLLAFSFHFPLLDATFQGDFNDLKELRLPGCVPMCGRDFPDTNEDRESEAYKGMLWLVKQYRLMKGILVNSFDVLEAGAVDGFKKDLLLPPIYPIGPMVRSSSAGDGEGSVHHCLKWLDTQPQCSVLYVSFGSGGTITRKQMDELAFGLEMSGQRFLWVVKSPDEMVSCGTYFGDQSQRDPLSFLPQGFLERTKEFGLVVPSWAPQVEVLGHVSTEQKMNAVLVVDGVRLALRPRVCQSGVVEREELCKVIKCLFEEEEGKKLRATMNEVSAEAARALEDGGSSFRAISTVVNKWKEKTKPCVE</sequence>
<reference evidence="3" key="1">
    <citation type="submission" date="2021-03" db="EMBL/GenBank/DDBJ databases">
        <authorList>
            <person name="Li Z."/>
            <person name="Yang C."/>
        </authorList>
    </citation>
    <scope>NUCLEOTIDE SEQUENCE</scope>
    <source>
        <strain evidence="3">Dzin_1.0</strain>
        <tissue evidence="3">Leaf</tissue>
    </source>
</reference>
<dbReference type="Gene3D" id="3.40.50.2000">
    <property type="entry name" value="Glycogen Phosphorylase B"/>
    <property type="match status" value="3"/>
</dbReference>
<organism evidence="3 4">
    <name type="scientific">Dioscorea zingiberensis</name>
    <dbReference type="NCBI Taxonomy" id="325984"/>
    <lineage>
        <taxon>Eukaryota</taxon>
        <taxon>Viridiplantae</taxon>
        <taxon>Streptophyta</taxon>
        <taxon>Embryophyta</taxon>
        <taxon>Tracheophyta</taxon>
        <taxon>Spermatophyta</taxon>
        <taxon>Magnoliopsida</taxon>
        <taxon>Liliopsida</taxon>
        <taxon>Dioscoreales</taxon>
        <taxon>Dioscoreaceae</taxon>
        <taxon>Dioscorea</taxon>
    </lineage>
</organism>